<dbReference type="Pfam" id="PF07165">
    <property type="entry name" value="DUF1397"/>
    <property type="match status" value="1"/>
</dbReference>
<dbReference type="AlphaFoldDB" id="A0AAN7SCU2"/>
<organism evidence="2 3">
    <name type="scientific">Aquatica leii</name>
    <dbReference type="NCBI Taxonomy" id="1421715"/>
    <lineage>
        <taxon>Eukaryota</taxon>
        <taxon>Metazoa</taxon>
        <taxon>Ecdysozoa</taxon>
        <taxon>Arthropoda</taxon>
        <taxon>Hexapoda</taxon>
        <taxon>Insecta</taxon>
        <taxon>Pterygota</taxon>
        <taxon>Neoptera</taxon>
        <taxon>Endopterygota</taxon>
        <taxon>Coleoptera</taxon>
        <taxon>Polyphaga</taxon>
        <taxon>Elateriformia</taxon>
        <taxon>Elateroidea</taxon>
        <taxon>Lampyridae</taxon>
        <taxon>Luciolinae</taxon>
        <taxon>Aquatica</taxon>
    </lineage>
</organism>
<gene>
    <name evidence="2" type="ORF">RN001_011434</name>
</gene>
<proteinExistence type="predicted"/>
<feature type="chain" id="PRO_5043010642" evidence="1">
    <location>
        <begin position="19"/>
        <end position="214"/>
    </location>
</feature>
<keyword evidence="1" id="KW-0732">Signal</keyword>
<reference evidence="3" key="1">
    <citation type="submission" date="2023-01" db="EMBL/GenBank/DDBJ databases">
        <title>Key to firefly adult light organ development and bioluminescence: homeobox transcription factors regulate luciferase expression and transportation to peroxisome.</title>
        <authorList>
            <person name="Fu X."/>
        </authorList>
    </citation>
    <scope>NUCLEOTIDE SEQUENCE [LARGE SCALE GENOMIC DNA]</scope>
</reference>
<feature type="signal peptide" evidence="1">
    <location>
        <begin position="1"/>
        <end position="18"/>
    </location>
</feature>
<dbReference type="EMBL" id="JARPUR010000005">
    <property type="protein sequence ID" value="KAK4875012.1"/>
    <property type="molecule type" value="Genomic_DNA"/>
</dbReference>
<dbReference type="PANTHER" id="PTHR20997">
    <property type="entry name" value="EG:BACR42I17.2 PROTEIN-RELATED"/>
    <property type="match status" value="1"/>
</dbReference>
<protein>
    <submittedName>
        <fullName evidence="2">Uncharacterized protein</fullName>
    </submittedName>
</protein>
<keyword evidence="3" id="KW-1185">Reference proteome</keyword>
<evidence type="ECO:0000313" key="3">
    <source>
        <dbReference type="Proteomes" id="UP001353858"/>
    </source>
</evidence>
<comment type="caution">
    <text evidence="2">The sequence shown here is derived from an EMBL/GenBank/DDBJ whole genome shotgun (WGS) entry which is preliminary data.</text>
</comment>
<dbReference type="InterPro" id="IPR009832">
    <property type="entry name" value="DUF1397"/>
</dbReference>
<evidence type="ECO:0000256" key="1">
    <source>
        <dbReference type="SAM" id="SignalP"/>
    </source>
</evidence>
<dbReference type="Proteomes" id="UP001353858">
    <property type="component" value="Unassembled WGS sequence"/>
</dbReference>
<sequence>MLLIISLNFILFIGLSESNNVSNENSLNDVLNSIRQITNGCNHTAYNNSMIALDDFQSFLDTTVNQTDASEGKMILNQFFQDLCYKKHKYMKHVSKVIATLLACAGTNEKNLVETGVDVFEKAVEYVCYKNGKRIALFFWRDGYECLMNNTEAIRQCDANVFDAKSLINCEKYLKLQKCVENAIRNCDVLTPINMIYAFMKHLYLQLSCQEIAL</sequence>
<evidence type="ECO:0000313" key="2">
    <source>
        <dbReference type="EMBL" id="KAK4875012.1"/>
    </source>
</evidence>
<accession>A0AAN7SCU2</accession>
<dbReference type="PANTHER" id="PTHR20997:SF2">
    <property type="entry name" value="EG:BACR42I17.2 PROTEIN-RELATED"/>
    <property type="match status" value="1"/>
</dbReference>
<name>A0AAN7SCU2_9COLE</name>